<name>A0AAV2QVZ3_MEGNR</name>
<feature type="non-terminal residue" evidence="2">
    <location>
        <position position="290"/>
    </location>
</feature>
<organism evidence="2 3">
    <name type="scientific">Meganyctiphanes norvegica</name>
    <name type="common">Northern krill</name>
    <name type="synonym">Thysanopoda norvegica</name>
    <dbReference type="NCBI Taxonomy" id="48144"/>
    <lineage>
        <taxon>Eukaryota</taxon>
        <taxon>Metazoa</taxon>
        <taxon>Ecdysozoa</taxon>
        <taxon>Arthropoda</taxon>
        <taxon>Crustacea</taxon>
        <taxon>Multicrustacea</taxon>
        <taxon>Malacostraca</taxon>
        <taxon>Eumalacostraca</taxon>
        <taxon>Eucarida</taxon>
        <taxon>Euphausiacea</taxon>
        <taxon>Euphausiidae</taxon>
        <taxon>Meganyctiphanes</taxon>
    </lineage>
</organism>
<dbReference type="EMBL" id="CAXKWB010012390">
    <property type="protein sequence ID" value="CAL4104465.1"/>
    <property type="molecule type" value="Genomic_DNA"/>
</dbReference>
<protein>
    <submittedName>
        <fullName evidence="2">Uncharacterized protein</fullName>
    </submittedName>
</protein>
<accession>A0AAV2QVZ3</accession>
<feature type="compositionally biased region" description="Basic and acidic residues" evidence="1">
    <location>
        <begin position="90"/>
        <end position="132"/>
    </location>
</feature>
<keyword evidence="3" id="KW-1185">Reference proteome</keyword>
<evidence type="ECO:0000313" key="2">
    <source>
        <dbReference type="EMBL" id="CAL4104465.1"/>
    </source>
</evidence>
<dbReference type="AlphaFoldDB" id="A0AAV2QVZ3"/>
<evidence type="ECO:0000313" key="3">
    <source>
        <dbReference type="Proteomes" id="UP001497623"/>
    </source>
</evidence>
<dbReference type="Proteomes" id="UP001497623">
    <property type="component" value="Unassembled WGS sequence"/>
</dbReference>
<reference evidence="2 3" key="1">
    <citation type="submission" date="2024-05" db="EMBL/GenBank/DDBJ databases">
        <authorList>
            <person name="Wallberg A."/>
        </authorList>
    </citation>
    <scope>NUCLEOTIDE SEQUENCE [LARGE SCALE GENOMIC DNA]</scope>
</reference>
<gene>
    <name evidence="2" type="ORF">MNOR_LOCUS17780</name>
</gene>
<sequence length="290" mass="32917">VVREKCQDGGCEFYTNLENQLKALPMKDHALIADIRFSHAYLLASPDEALEQIKPWHDQLILGHPPYVLRNKEEEEEDGNQKENNTSHESSNEDEKHATRDEDNEIKGVDETNENKKDKIDDKTKEVDKQEFQEDPNRLKLALYGGGAIGVISSLLANLNGKQSKYLFNDTISQHIHFGDYIAGGMGMGIPVRAKFVPMGAQEEDATTPILCYSIKDNTDFYNIIQVGTEFEESECPYEAPIQKSSIYPSMLVVLNMGEKWTPFLEEVFQGLLKQNFPKESMDIRIVNNV</sequence>
<comment type="caution">
    <text evidence="2">The sequence shown here is derived from an EMBL/GenBank/DDBJ whole genome shotgun (WGS) entry which is preliminary data.</text>
</comment>
<evidence type="ECO:0000256" key="1">
    <source>
        <dbReference type="SAM" id="MobiDB-lite"/>
    </source>
</evidence>
<proteinExistence type="predicted"/>
<feature type="region of interest" description="Disordered" evidence="1">
    <location>
        <begin position="73"/>
        <end position="132"/>
    </location>
</feature>
<feature type="non-terminal residue" evidence="2">
    <location>
        <position position="1"/>
    </location>
</feature>